<dbReference type="SUPFAM" id="SSF81383">
    <property type="entry name" value="F-box domain"/>
    <property type="match status" value="1"/>
</dbReference>
<dbReference type="Pfam" id="PF12937">
    <property type="entry name" value="F-box-like"/>
    <property type="match status" value="1"/>
</dbReference>
<gene>
    <name evidence="2" type="ORF">FEM48_Zijuj09G0087900</name>
</gene>
<organism evidence="2 3">
    <name type="scientific">Ziziphus jujuba var. spinosa</name>
    <dbReference type="NCBI Taxonomy" id="714518"/>
    <lineage>
        <taxon>Eukaryota</taxon>
        <taxon>Viridiplantae</taxon>
        <taxon>Streptophyta</taxon>
        <taxon>Embryophyta</taxon>
        <taxon>Tracheophyta</taxon>
        <taxon>Spermatophyta</taxon>
        <taxon>Magnoliopsida</taxon>
        <taxon>eudicotyledons</taxon>
        <taxon>Gunneridae</taxon>
        <taxon>Pentapetalae</taxon>
        <taxon>rosids</taxon>
        <taxon>fabids</taxon>
        <taxon>Rosales</taxon>
        <taxon>Rhamnaceae</taxon>
        <taxon>Paliureae</taxon>
        <taxon>Ziziphus</taxon>
    </lineage>
</organism>
<dbReference type="Proteomes" id="UP000813462">
    <property type="component" value="Unassembled WGS sequence"/>
</dbReference>
<sequence>MSKAYEEEEEEEEEDDRISDKSDHILNHIFSFLPSIREVIRMSPVCKRWRSLSLSVPFLEELMELEKELRSPGLDLTVCRELRSLSFGFNRFTDQWLQHHISRLPLIEKLTLKLCHGLKRFNIHSQRLKYLCCTHPFSDINATLYTPNLLYFGYECGKVDLIFRINSFNHLLEASLKLNSPCQPPCCSGDFDESWYSDMWYSHLLKLLANLNCSNTLSFYAPSEKALQIPKNMREISPLAYSKHLKLKIHNSSGSINSELRDALSWFAPSLETFEIDYC</sequence>
<dbReference type="Gene3D" id="3.80.10.10">
    <property type="entry name" value="Ribonuclease Inhibitor"/>
    <property type="match status" value="1"/>
</dbReference>
<proteinExistence type="predicted"/>
<evidence type="ECO:0000313" key="3">
    <source>
        <dbReference type="Proteomes" id="UP000813462"/>
    </source>
</evidence>
<dbReference type="InterPro" id="IPR036047">
    <property type="entry name" value="F-box-like_dom_sf"/>
</dbReference>
<feature type="domain" description="F-box" evidence="1">
    <location>
        <begin position="24"/>
        <end position="54"/>
    </location>
</feature>
<dbReference type="EMBL" id="JAEACU010000009">
    <property type="protein sequence ID" value="KAH7517658.1"/>
    <property type="molecule type" value="Genomic_DNA"/>
</dbReference>
<dbReference type="InterPro" id="IPR053772">
    <property type="entry name" value="At1g61320/At1g61330-like"/>
</dbReference>
<reference evidence="2" key="1">
    <citation type="journal article" date="2021" name="Front. Plant Sci.">
        <title>Chromosome-Scale Genome Assembly for Chinese Sour Jujube and Insights Into Its Genome Evolution and Domestication Signature.</title>
        <authorList>
            <person name="Shen L.-Y."/>
            <person name="Luo H."/>
            <person name="Wang X.-L."/>
            <person name="Wang X.-M."/>
            <person name="Qiu X.-J."/>
            <person name="Liu H."/>
            <person name="Zhou S.-S."/>
            <person name="Jia K.-H."/>
            <person name="Nie S."/>
            <person name="Bao Y.-T."/>
            <person name="Zhang R.-G."/>
            <person name="Yun Q.-Z."/>
            <person name="Chai Y.-H."/>
            <person name="Lu J.-Y."/>
            <person name="Li Y."/>
            <person name="Zhao S.-W."/>
            <person name="Mao J.-F."/>
            <person name="Jia S.-G."/>
            <person name="Mao Y.-M."/>
        </authorList>
    </citation>
    <scope>NUCLEOTIDE SEQUENCE</scope>
    <source>
        <strain evidence="2">AT0</strain>
        <tissue evidence="2">Leaf</tissue>
    </source>
</reference>
<dbReference type="InterPro" id="IPR032675">
    <property type="entry name" value="LRR_dom_sf"/>
</dbReference>
<accession>A0A978US08</accession>
<dbReference type="InterPro" id="IPR001810">
    <property type="entry name" value="F-box_dom"/>
</dbReference>
<dbReference type="PANTHER" id="PTHR34145:SF51">
    <property type="entry name" value="FBD DOMAIN-CONTAINING PROTEIN"/>
    <property type="match status" value="1"/>
</dbReference>
<comment type="caution">
    <text evidence="2">The sequence shown here is derived from an EMBL/GenBank/DDBJ whole genome shotgun (WGS) entry which is preliminary data.</text>
</comment>
<evidence type="ECO:0000313" key="2">
    <source>
        <dbReference type="EMBL" id="KAH7517658.1"/>
    </source>
</evidence>
<name>A0A978US08_ZIZJJ</name>
<evidence type="ECO:0000259" key="1">
    <source>
        <dbReference type="Pfam" id="PF12937"/>
    </source>
</evidence>
<dbReference type="AlphaFoldDB" id="A0A978US08"/>
<dbReference type="PANTHER" id="PTHR34145">
    <property type="entry name" value="OS02G0105600 PROTEIN"/>
    <property type="match status" value="1"/>
</dbReference>
<protein>
    <recommendedName>
        <fullName evidence="1">F-box domain-containing protein</fullName>
    </recommendedName>
</protein>